<keyword evidence="1" id="KW-0238">DNA-binding</keyword>
<keyword evidence="2" id="KW-0547">Nucleotide-binding</keyword>
<dbReference type="CDD" id="cd04491">
    <property type="entry name" value="SoSSB_OBF"/>
    <property type="match status" value="1"/>
</dbReference>
<organism evidence="2">
    <name type="scientific">uncultured Poseidoniia archaeon</name>
    <dbReference type="NCBI Taxonomy" id="1697135"/>
    <lineage>
        <taxon>Archaea</taxon>
        <taxon>Methanobacteriati</taxon>
        <taxon>Thermoplasmatota</taxon>
        <taxon>Candidatus Poseidoniia</taxon>
        <taxon>environmental samples</taxon>
    </lineage>
</organism>
<name>A0A1B1TBF1_9ARCH</name>
<dbReference type="AlphaFoldDB" id="A0A1B1TBF1"/>
<dbReference type="GO" id="GO:0000724">
    <property type="term" value="P:double-strand break repair via homologous recombination"/>
    <property type="evidence" value="ECO:0007669"/>
    <property type="project" value="TreeGrafter"/>
</dbReference>
<keyword evidence="2" id="KW-0347">Helicase</keyword>
<reference evidence="2" key="2">
    <citation type="journal article" date="2015" name="ISME J.">
        <title>A new class of marine Euryarchaeota group II from the Mediterranean deep chlorophyll maximum.</title>
        <authorList>
            <person name="Martin-Cuadrado A.B."/>
            <person name="Garcia-Heredia I."/>
            <person name="Molto A.G."/>
            <person name="Lopez-Ubeda R."/>
            <person name="Kimes N."/>
            <person name="Lopez-Garcia P."/>
            <person name="Moreira D."/>
            <person name="Rodriguez-Valera F."/>
        </authorList>
    </citation>
    <scope>NUCLEOTIDE SEQUENCE</scope>
</reference>
<keyword evidence="2" id="KW-0378">Hydrolase</keyword>
<evidence type="ECO:0000256" key="1">
    <source>
        <dbReference type="ARBA" id="ARBA00023125"/>
    </source>
</evidence>
<dbReference type="SUPFAM" id="SSF50249">
    <property type="entry name" value="Nucleic acid-binding proteins"/>
    <property type="match status" value="4"/>
</dbReference>
<accession>A0A1B1TBF1</accession>
<proteinExistence type="predicted"/>
<dbReference type="Gene3D" id="2.40.50.140">
    <property type="entry name" value="Nucleic acid-binding proteins"/>
    <property type="match status" value="3"/>
</dbReference>
<keyword evidence="2" id="KW-0067">ATP-binding</keyword>
<dbReference type="InterPro" id="IPR012340">
    <property type="entry name" value="NA-bd_OB-fold"/>
</dbReference>
<evidence type="ECO:0000313" key="2">
    <source>
        <dbReference type="EMBL" id="ANV79608.1"/>
    </source>
</evidence>
<dbReference type="GO" id="GO:0010212">
    <property type="term" value="P:response to ionizing radiation"/>
    <property type="evidence" value="ECO:0007669"/>
    <property type="project" value="TreeGrafter"/>
</dbReference>
<protein>
    <submittedName>
        <fullName evidence="2">Nucleic acid binding OB-fold tRNA/helicase-type protein (RFA1, RPA1, rpa)</fullName>
    </submittedName>
</protein>
<dbReference type="PANTHER" id="PTHR13356:SF10">
    <property type="entry name" value="REPLICATION FACTOR-A PROTEIN 1"/>
    <property type="match status" value="1"/>
</dbReference>
<dbReference type="GO" id="GO:0004386">
    <property type="term" value="F:helicase activity"/>
    <property type="evidence" value="ECO:0007669"/>
    <property type="project" value="UniProtKB-KW"/>
</dbReference>
<dbReference type="EMBL" id="KP211843">
    <property type="protein sequence ID" value="ANV79608.1"/>
    <property type="molecule type" value="Genomic_DNA"/>
</dbReference>
<dbReference type="InterPro" id="IPR051231">
    <property type="entry name" value="SOSS-B"/>
</dbReference>
<sequence>MTDKERYAVQIALVKEECKDVDEDEVAKEFEKYENEFLIPPNDAVRSVILKFQKVSGKDMESFPGTTARVEKKVDRFKELGSDDKNVTLEVAVVTYVPRIQMVRGEEKQIAFGWIEDNPWESTDKRERWDFKDWGAHSENLRPNSIVRLEGVSVNEWNEKRSININRGSRVTILREGGPAVPTLSDEPILIEKASENEGYVNLLVRIISLKPDVITKRDGSGTIDIFRGTLADSSGKISFLSWVPLEHEVGDLVKIEGAMIRKFRETPEVNVNDRTKIEKFHDSNFASIEDLSKATTSQISDLRNGMKDVIVTVQVESWQSRTFTNSDGEEKIVRSGDVMDPSGRCRLTAWCEIEPKPGDFLHLNGARVQFWQGSPDLVVDNSEQIQNLSEAPWDAINPENHWVQITLSDLVNGGSRRGIKTTGTIVAVKNDSGIIERCPECKRILRDGSCQDHGPQHGVEDLRLKFVIDDGVNNASLILGKIPSEKFLSMTQEEVKEQISQRGKEDFIAHIRNKILARKVVIDGRSLVDNQGAMILAENIGLDTSTNEDAANLVIEEWGVLL</sequence>
<dbReference type="PANTHER" id="PTHR13356">
    <property type="entry name" value="OB FOLD NUCLEIC ACID BINDING PROTEIN-RELATED"/>
    <property type="match status" value="1"/>
</dbReference>
<dbReference type="GO" id="GO:0003677">
    <property type="term" value="F:DNA binding"/>
    <property type="evidence" value="ECO:0007669"/>
    <property type="project" value="UniProtKB-KW"/>
</dbReference>
<reference evidence="2" key="1">
    <citation type="submission" date="2014-11" db="EMBL/GenBank/DDBJ databases">
        <authorList>
            <person name="Zhu J."/>
            <person name="Qi W."/>
            <person name="Song R."/>
        </authorList>
    </citation>
    <scope>NUCLEOTIDE SEQUENCE</scope>
</reference>